<evidence type="ECO:0000256" key="5">
    <source>
        <dbReference type="ARBA" id="ARBA00022989"/>
    </source>
</evidence>
<evidence type="ECO:0000256" key="6">
    <source>
        <dbReference type="ARBA" id="ARBA00023136"/>
    </source>
</evidence>
<dbReference type="PRINTS" id="PR01434">
    <property type="entry name" value="NADHDHGNASE5"/>
</dbReference>
<evidence type="ECO:0000256" key="7">
    <source>
        <dbReference type="HAMAP-Rule" id="MF_00862"/>
    </source>
</evidence>
<dbReference type="InterPro" id="IPR003945">
    <property type="entry name" value="NU5C-like"/>
</dbReference>
<protein>
    <recommendedName>
        <fullName evidence="7">Probable inorganic carbon transporter subunit DabB</fullName>
    </recommendedName>
</protein>
<dbReference type="EMBL" id="CP002293">
    <property type="protein sequence ID" value="ADP74743.1"/>
    <property type="molecule type" value="Genomic_DNA"/>
</dbReference>
<feature type="transmembrane region" description="Helical" evidence="7">
    <location>
        <begin position="373"/>
        <end position="389"/>
    </location>
</feature>
<gene>
    <name evidence="7" type="primary">dabB</name>
    <name evidence="10" type="ORF">GY4MC1_1999</name>
</gene>
<keyword evidence="5 7" id="KW-1133">Transmembrane helix</keyword>
<feature type="transmembrane region" description="Helical" evidence="7">
    <location>
        <begin position="120"/>
        <end position="136"/>
    </location>
</feature>
<organism evidence="10">
    <name type="scientific">Geobacillus sp. (strain Y4.1MC1)</name>
    <dbReference type="NCBI Taxonomy" id="581103"/>
    <lineage>
        <taxon>Bacteria</taxon>
        <taxon>Bacillati</taxon>
        <taxon>Bacillota</taxon>
        <taxon>Bacilli</taxon>
        <taxon>Bacillales</taxon>
        <taxon>Anoxybacillaceae</taxon>
        <taxon>Geobacillus</taxon>
    </lineage>
</organism>
<keyword evidence="4 7" id="KW-0812">Transmembrane</keyword>
<dbReference type="PANTHER" id="PTHR42829:SF1">
    <property type="entry name" value="INORGANIC CARBON TRANSPORTER SUBUNIT DABB-RELATED"/>
    <property type="match status" value="1"/>
</dbReference>
<keyword evidence="6 7" id="KW-0472">Membrane</keyword>
<accession>A0A7U4DL69</accession>
<evidence type="ECO:0000256" key="4">
    <source>
        <dbReference type="ARBA" id="ARBA00022692"/>
    </source>
</evidence>
<feature type="transmembrane region" description="Helical" evidence="7">
    <location>
        <begin position="65"/>
        <end position="86"/>
    </location>
</feature>
<evidence type="ECO:0000313" key="10">
    <source>
        <dbReference type="EMBL" id="ADP74743.1"/>
    </source>
</evidence>
<keyword evidence="10" id="KW-0830">Ubiquinone</keyword>
<dbReference type="Pfam" id="PF00361">
    <property type="entry name" value="Proton_antipo_M"/>
    <property type="match status" value="1"/>
</dbReference>
<dbReference type="GO" id="GO:0005886">
    <property type="term" value="C:plasma membrane"/>
    <property type="evidence" value="ECO:0007669"/>
    <property type="project" value="UniProtKB-SubCell"/>
</dbReference>
<reference evidence="10" key="1">
    <citation type="submission" date="2010-10" db="EMBL/GenBank/DDBJ databases">
        <title>Complete sequence of chromosome of Geobacillus sp. Y4.1MC1.</title>
        <authorList>
            <consortium name="US DOE Joint Genome Institute"/>
            <person name="Lucas S."/>
            <person name="Copeland A."/>
            <person name="Lapidus A."/>
            <person name="Cheng J.-F."/>
            <person name="Bruce D."/>
            <person name="Goodwin L."/>
            <person name="Pitluck S."/>
            <person name="Chertkov O."/>
            <person name="Zhang X."/>
            <person name="Detter J.C."/>
            <person name="Han C."/>
            <person name="Tapia R."/>
            <person name="Land M."/>
            <person name="Hauser L."/>
            <person name="Jeffries C."/>
            <person name="Kyrpides N."/>
            <person name="Ivanova N."/>
            <person name="Ovchinnikova G."/>
            <person name="Brumm P."/>
            <person name="Mead D."/>
            <person name="Woyke T."/>
        </authorList>
    </citation>
    <scope>NUCLEOTIDE SEQUENCE [LARGE SCALE GENOMIC DNA]</scope>
    <source>
        <strain evidence="10">Y4.1MC1</strain>
    </source>
</reference>
<sequence length="501" mass="55655">MVWFILLFAAVGIVFISSLLLLDRRVPLCYVRVHVGVMGLPAAVALAGLVFANHHVTVGLWRSDMLGWFMALFILALGWMIERFCLRYLYGDRVYRKYFTLLTFTVGIAALTWLSDDIRLLILFWGLPLLGLIKLTRLKKEWRPARMAAARMASAFSLSWLALFIAGLWLWNATGHWRLSFALSTESIRHLEWWEKTGMSMLLVLTAIVPAGQWPFQRWLLESAVTPTPVSAVMHAGLVNAGGLLLTRFAPLFNGDVSQMLLAVFASISVLVGTGISFVQVDYKRQLVASTMAQMGLMFIQCALGAYVAAVIHLVLHGMFKATLFLQSGSVVPRPNQTIRLSQSLSRTWRFTGAVVGFVAGGIVLLMSPEENAKWLSGLILGWTLAFVWERLVVFKDGRIVVLFGLIGAVFVSGTVHCGLMMLLHKAVPLSSNTSVAAEAIAVLMLAAGGLASIWLSAHRSSELFARLYMQLVHMGEPRLESMESHPRYLDDYLQKEVVNR</sequence>
<feature type="transmembrane region" description="Helical" evidence="7">
    <location>
        <begin position="98"/>
        <end position="114"/>
    </location>
</feature>
<dbReference type="GO" id="GO:0015990">
    <property type="term" value="P:electron transport coupled proton transport"/>
    <property type="evidence" value="ECO:0007669"/>
    <property type="project" value="TreeGrafter"/>
</dbReference>
<dbReference type="InterPro" id="IPR001750">
    <property type="entry name" value="ND/Mrp_TM"/>
</dbReference>
<feature type="transmembrane region" description="Helical" evidence="7">
    <location>
        <begin position="293"/>
        <end position="316"/>
    </location>
</feature>
<dbReference type="InterPro" id="IPR046396">
    <property type="entry name" value="Transporter_DabB"/>
</dbReference>
<dbReference type="GO" id="GO:0008137">
    <property type="term" value="F:NADH dehydrogenase (ubiquinone) activity"/>
    <property type="evidence" value="ECO:0007669"/>
    <property type="project" value="InterPro"/>
</dbReference>
<dbReference type="NCBIfam" id="NF006373">
    <property type="entry name" value="PRK08601.1"/>
    <property type="match status" value="1"/>
</dbReference>
<keyword evidence="2 7" id="KW-0813">Transport</keyword>
<evidence type="ECO:0000256" key="2">
    <source>
        <dbReference type="ARBA" id="ARBA00022448"/>
    </source>
</evidence>
<feature type="transmembrane region" description="Helical" evidence="7">
    <location>
        <begin position="261"/>
        <end position="281"/>
    </location>
</feature>
<dbReference type="PANTHER" id="PTHR42829">
    <property type="entry name" value="NADH-UBIQUINONE OXIDOREDUCTASE CHAIN 5"/>
    <property type="match status" value="1"/>
</dbReference>
<dbReference type="HAMAP" id="MF_00862">
    <property type="entry name" value="DabB"/>
    <property type="match status" value="1"/>
</dbReference>
<proteinExistence type="inferred from homology"/>
<comment type="similarity">
    <text evidence="7">Belongs to the inorganic carbon transporter (TC 9.A.2) DabB family.</text>
</comment>
<evidence type="ECO:0000256" key="8">
    <source>
        <dbReference type="RuleBase" id="RU000320"/>
    </source>
</evidence>
<feature type="transmembrane region" description="Helical" evidence="7">
    <location>
        <begin position="349"/>
        <end position="367"/>
    </location>
</feature>
<feature type="transmembrane region" description="Helical" evidence="7">
    <location>
        <begin position="148"/>
        <end position="171"/>
    </location>
</feature>
<dbReference type="GO" id="GO:0042773">
    <property type="term" value="P:ATP synthesis coupled electron transport"/>
    <property type="evidence" value="ECO:0007669"/>
    <property type="project" value="InterPro"/>
</dbReference>
<name>A0A7U4DL69_GEOS0</name>
<feature type="transmembrane region" description="Helical" evidence="7">
    <location>
        <begin position="29"/>
        <end position="53"/>
    </location>
</feature>
<evidence type="ECO:0000256" key="3">
    <source>
        <dbReference type="ARBA" id="ARBA00022475"/>
    </source>
</evidence>
<feature type="transmembrane region" description="Helical" evidence="7">
    <location>
        <begin position="401"/>
        <end position="424"/>
    </location>
</feature>
<dbReference type="AlphaFoldDB" id="A0A7U4DL69"/>
<comment type="subunit">
    <text evidence="7">Forms a complex with DabA.</text>
</comment>
<feature type="transmembrane region" description="Helical" evidence="7">
    <location>
        <begin position="436"/>
        <end position="458"/>
    </location>
</feature>
<comment type="subcellular location">
    <subcellularLocation>
        <location evidence="1 7">Cell membrane</location>
        <topology evidence="1 7">Multi-pass membrane protein</topology>
    </subcellularLocation>
    <subcellularLocation>
        <location evidence="8">Membrane</location>
        <topology evidence="8">Multi-pass membrane protein</topology>
    </subcellularLocation>
</comment>
<evidence type="ECO:0000259" key="9">
    <source>
        <dbReference type="Pfam" id="PF00361"/>
    </source>
</evidence>
<feature type="domain" description="NADH:quinone oxidoreductase/Mrp antiporter transmembrane" evidence="9">
    <location>
        <begin position="115"/>
        <end position="358"/>
    </location>
</feature>
<keyword evidence="3 7" id="KW-1003">Cell membrane</keyword>
<feature type="transmembrane region" description="Helical" evidence="7">
    <location>
        <begin position="6"/>
        <end position="22"/>
    </location>
</feature>
<comment type="function">
    <text evidence="7">Part of an energy-coupled inorganic carbon pump.</text>
</comment>
<dbReference type="KEGG" id="gmc:GY4MC1_1999"/>
<evidence type="ECO:0000256" key="1">
    <source>
        <dbReference type="ARBA" id="ARBA00004651"/>
    </source>
</evidence>
<dbReference type="GO" id="GO:0003954">
    <property type="term" value="F:NADH dehydrogenase activity"/>
    <property type="evidence" value="ECO:0007669"/>
    <property type="project" value="TreeGrafter"/>
</dbReference>
<feature type="transmembrane region" description="Helical" evidence="7">
    <location>
        <begin position="230"/>
        <end position="249"/>
    </location>
</feature>